<keyword evidence="1" id="KW-0812">Transmembrane</keyword>
<gene>
    <name evidence="2" type="ORF">DXC81_00580</name>
</gene>
<keyword evidence="1" id="KW-0472">Membrane</keyword>
<feature type="transmembrane region" description="Helical" evidence="1">
    <location>
        <begin position="21"/>
        <end position="39"/>
    </location>
</feature>
<reference evidence="2 3" key="1">
    <citation type="submission" date="2018-08" db="EMBL/GenBank/DDBJ databases">
        <title>A genome reference for cultivated species of the human gut microbiota.</title>
        <authorList>
            <person name="Zou Y."/>
            <person name="Xue W."/>
            <person name="Luo G."/>
        </authorList>
    </citation>
    <scope>NUCLEOTIDE SEQUENCE [LARGE SCALE GENOMIC DNA]</scope>
    <source>
        <strain evidence="2 3">TF08-14</strain>
    </source>
</reference>
<sequence>MINRDIIDTDKKTPVENLGQLVKSTCIGFTVAMIAFLALGTCFADDTAKQGINYCWSILAACVTVPALQFVFFTPAVIRRMAYPARLVLFSVCLYAALCALAFVFAWVSADNPGAWVTFTVVYLAILAVLTLAFNAKLSRETRELNDRLAEYRKSRETE</sequence>
<comment type="caution">
    <text evidence="2">The sequence shown here is derived from an EMBL/GenBank/DDBJ whole genome shotgun (WGS) entry which is preliminary data.</text>
</comment>
<dbReference type="AlphaFoldDB" id="A0A3E4QYB1"/>
<evidence type="ECO:0000256" key="1">
    <source>
        <dbReference type="SAM" id="Phobius"/>
    </source>
</evidence>
<evidence type="ECO:0000313" key="2">
    <source>
        <dbReference type="EMBL" id="RGL12196.1"/>
    </source>
</evidence>
<dbReference type="Proteomes" id="UP000260943">
    <property type="component" value="Unassembled WGS sequence"/>
</dbReference>
<dbReference type="EMBL" id="QSRJ01000001">
    <property type="protein sequence ID" value="RGL12196.1"/>
    <property type="molecule type" value="Genomic_DNA"/>
</dbReference>
<feature type="transmembrane region" description="Helical" evidence="1">
    <location>
        <begin position="114"/>
        <end position="134"/>
    </location>
</feature>
<accession>A0A3E4QYB1</accession>
<feature type="transmembrane region" description="Helical" evidence="1">
    <location>
        <begin position="87"/>
        <end position="108"/>
    </location>
</feature>
<protein>
    <submittedName>
        <fullName evidence="2">DUF3021 family protein</fullName>
    </submittedName>
</protein>
<organism evidence="2 3">
    <name type="scientific">Collinsella tanakaei</name>
    <dbReference type="NCBI Taxonomy" id="626935"/>
    <lineage>
        <taxon>Bacteria</taxon>
        <taxon>Bacillati</taxon>
        <taxon>Actinomycetota</taxon>
        <taxon>Coriobacteriia</taxon>
        <taxon>Coriobacteriales</taxon>
        <taxon>Coriobacteriaceae</taxon>
        <taxon>Collinsella</taxon>
    </lineage>
</organism>
<name>A0A3E4QYB1_9ACTN</name>
<feature type="transmembrane region" description="Helical" evidence="1">
    <location>
        <begin position="51"/>
        <end position="75"/>
    </location>
</feature>
<evidence type="ECO:0000313" key="3">
    <source>
        <dbReference type="Proteomes" id="UP000260943"/>
    </source>
</evidence>
<keyword evidence="1" id="KW-1133">Transmembrane helix</keyword>
<proteinExistence type="predicted"/>
<dbReference type="RefSeq" id="WP_117678723.1">
    <property type="nucleotide sequence ID" value="NZ_JAQCWE010000006.1"/>
</dbReference>